<organism evidence="1 2">
    <name type="scientific">Porites evermanni</name>
    <dbReference type="NCBI Taxonomy" id="104178"/>
    <lineage>
        <taxon>Eukaryota</taxon>
        <taxon>Metazoa</taxon>
        <taxon>Cnidaria</taxon>
        <taxon>Anthozoa</taxon>
        <taxon>Hexacorallia</taxon>
        <taxon>Scleractinia</taxon>
        <taxon>Fungiina</taxon>
        <taxon>Poritidae</taxon>
        <taxon>Porites</taxon>
    </lineage>
</organism>
<evidence type="ECO:0000313" key="2">
    <source>
        <dbReference type="Proteomes" id="UP001159427"/>
    </source>
</evidence>
<gene>
    <name evidence="1" type="ORF">PEVE_00000814</name>
</gene>
<feature type="non-terminal residue" evidence="1">
    <location>
        <position position="1"/>
    </location>
</feature>
<name>A0ABN8LTB6_9CNID</name>
<sequence>LLLYRALIEPHFNNCCLVWDGLNNELAEKLQKTTKLTKFATALRTSLGWGDLYTRRKKQKANLMFKVLIKRTPEHLQDLFKPFAREYDLRDKANKLALLKLRTEFLQRRICYSGAHL</sequence>
<reference evidence="1 2" key="1">
    <citation type="submission" date="2022-05" db="EMBL/GenBank/DDBJ databases">
        <authorList>
            <consortium name="Genoscope - CEA"/>
            <person name="William W."/>
        </authorList>
    </citation>
    <scope>NUCLEOTIDE SEQUENCE [LARGE SCALE GENOMIC DNA]</scope>
</reference>
<dbReference type="Proteomes" id="UP001159427">
    <property type="component" value="Unassembled WGS sequence"/>
</dbReference>
<feature type="non-terminal residue" evidence="1">
    <location>
        <position position="117"/>
    </location>
</feature>
<protein>
    <submittedName>
        <fullName evidence="1">Uncharacterized protein</fullName>
    </submittedName>
</protein>
<keyword evidence="2" id="KW-1185">Reference proteome</keyword>
<proteinExistence type="predicted"/>
<accession>A0ABN8LTB6</accession>
<evidence type="ECO:0000313" key="1">
    <source>
        <dbReference type="EMBL" id="CAH3019048.1"/>
    </source>
</evidence>
<dbReference type="EMBL" id="CALNXI010000104">
    <property type="protein sequence ID" value="CAH3019048.1"/>
    <property type="molecule type" value="Genomic_DNA"/>
</dbReference>
<comment type="caution">
    <text evidence="1">The sequence shown here is derived from an EMBL/GenBank/DDBJ whole genome shotgun (WGS) entry which is preliminary data.</text>
</comment>